<name>A0ABV1N0X4_9BACI</name>
<dbReference type="InterPro" id="IPR013762">
    <property type="entry name" value="Integrase-like_cat_sf"/>
</dbReference>
<comment type="caution">
    <text evidence="2">The sequence shown here is derived from an EMBL/GenBank/DDBJ whole genome shotgun (WGS) entry which is preliminary data.</text>
</comment>
<dbReference type="Gene3D" id="1.10.443.10">
    <property type="entry name" value="Intergrase catalytic core"/>
    <property type="match status" value="1"/>
</dbReference>
<keyword evidence="3" id="KW-1185">Reference proteome</keyword>
<protein>
    <recommendedName>
        <fullName evidence="4">Core-binding (CB) domain-containing protein</fullName>
    </recommendedName>
</protein>
<organism evidence="2 3">
    <name type="scientific">Lysinibacillus zambalensis</name>
    <dbReference type="NCBI Taxonomy" id="3160866"/>
    <lineage>
        <taxon>Bacteria</taxon>
        <taxon>Bacillati</taxon>
        <taxon>Bacillota</taxon>
        <taxon>Bacilli</taxon>
        <taxon>Bacillales</taxon>
        <taxon>Bacillaceae</taxon>
        <taxon>Lysinibacillus</taxon>
    </lineage>
</organism>
<dbReference type="RefSeq" id="WP_349662113.1">
    <property type="nucleotide sequence ID" value="NZ_JBEGDG010000036.1"/>
</dbReference>
<evidence type="ECO:0000256" key="1">
    <source>
        <dbReference type="ARBA" id="ARBA00023172"/>
    </source>
</evidence>
<evidence type="ECO:0000313" key="2">
    <source>
        <dbReference type="EMBL" id="MEQ6357804.1"/>
    </source>
</evidence>
<dbReference type="Proteomes" id="UP001478862">
    <property type="component" value="Unassembled WGS sequence"/>
</dbReference>
<gene>
    <name evidence="2" type="ORF">ABNX05_24695</name>
</gene>
<keyword evidence="1" id="KW-0233">DNA recombination</keyword>
<reference evidence="2 3" key="1">
    <citation type="submission" date="2024-06" db="EMBL/GenBank/DDBJ databases">
        <title>Lysinibacillus zambalefons sp. nov., a Novel Firmicute Isolated from the Poon Bato Zambales Hyperalkaline Spring.</title>
        <authorList>
            <person name="Aja J.A."/>
            <person name="Lazaro J.E.H."/>
            <person name="Llorin L.D."/>
            <person name="Lim K.R."/>
            <person name="Teodosio J."/>
            <person name="Dalisay D.S."/>
        </authorList>
    </citation>
    <scope>NUCLEOTIDE SEQUENCE [LARGE SCALE GENOMIC DNA]</scope>
    <source>
        <strain evidence="2 3">M3</strain>
    </source>
</reference>
<proteinExistence type="predicted"/>
<dbReference type="EMBL" id="JBEGDG010000036">
    <property type="protein sequence ID" value="MEQ6357804.1"/>
    <property type="molecule type" value="Genomic_DNA"/>
</dbReference>
<sequence length="296" mass="34874">MYIQMHEVQEYIDLMISEYGINNRRTQDFYRRIINSFFESYMGQENNKNRPLKAITFYDVNTFLTNLDCSDSYKSYQYYALKRYFNFTYLKGYTEEIMGKVEKPSIAKKSEKNAPLDDNSYEKLKEYILDENKPLRERLILGLFLFTGLSRKYIARLLLDDIEYEKGMYRLRVWKEEKERIEEVKLPLKAELQLMIYKYVSQRVEQGATKSAKVFDLGEDYFSTLVKELGKEILGDSNLTITSLTKTFIRKALSYDGDIINVSKLILESVSTVAKVLNNDVDNDNFVKMSILVNSF</sequence>
<dbReference type="InterPro" id="IPR011010">
    <property type="entry name" value="DNA_brk_join_enz"/>
</dbReference>
<accession>A0ABV1N0X4</accession>
<evidence type="ECO:0000313" key="3">
    <source>
        <dbReference type="Proteomes" id="UP001478862"/>
    </source>
</evidence>
<dbReference type="SUPFAM" id="SSF56349">
    <property type="entry name" value="DNA breaking-rejoining enzymes"/>
    <property type="match status" value="1"/>
</dbReference>
<evidence type="ECO:0008006" key="4">
    <source>
        <dbReference type="Google" id="ProtNLM"/>
    </source>
</evidence>